<evidence type="ECO:0000256" key="1">
    <source>
        <dbReference type="SAM" id="Phobius"/>
    </source>
</evidence>
<feature type="transmembrane region" description="Helical" evidence="1">
    <location>
        <begin position="21"/>
        <end position="42"/>
    </location>
</feature>
<name>A0ABV8B1N9_9BACI</name>
<keyword evidence="1" id="KW-0472">Membrane</keyword>
<protein>
    <submittedName>
        <fullName evidence="2">Uncharacterized protein</fullName>
    </submittedName>
</protein>
<organism evidence="2 3">
    <name type="scientific">Bacillus songklensis</name>
    <dbReference type="NCBI Taxonomy" id="1069116"/>
    <lineage>
        <taxon>Bacteria</taxon>
        <taxon>Bacillati</taxon>
        <taxon>Bacillota</taxon>
        <taxon>Bacilli</taxon>
        <taxon>Bacillales</taxon>
        <taxon>Bacillaceae</taxon>
        <taxon>Bacillus</taxon>
    </lineage>
</organism>
<accession>A0ABV8B1N9</accession>
<keyword evidence="1" id="KW-1133">Transmembrane helix</keyword>
<sequence length="77" mass="8285">MEQGDIDILKRLSSDKSELTLAKLLIIIVVLGTIAAIVIPMIGDVFSKKGGGGMVDKKTRFVHATEIYDITATDPLV</sequence>
<reference evidence="3" key="1">
    <citation type="journal article" date="2019" name="Int. J. Syst. Evol. Microbiol.">
        <title>The Global Catalogue of Microorganisms (GCM) 10K type strain sequencing project: providing services to taxonomists for standard genome sequencing and annotation.</title>
        <authorList>
            <consortium name="The Broad Institute Genomics Platform"/>
            <consortium name="The Broad Institute Genome Sequencing Center for Infectious Disease"/>
            <person name="Wu L."/>
            <person name="Ma J."/>
        </authorList>
    </citation>
    <scope>NUCLEOTIDE SEQUENCE [LARGE SCALE GENOMIC DNA]</scope>
    <source>
        <strain evidence="3">CCUG 61889</strain>
    </source>
</reference>
<evidence type="ECO:0000313" key="2">
    <source>
        <dbReference type="EMBL" id="MFC3883096.1"/>
    </source>
</evidence>
<dbReference type="EMBL" id="JBHRZT010000020">
    <property type="protein sequence ID" value="MFC3883096.1"/>
    <property type="molecule type" value="Genomic_DNA"/>
</dbReference>
<comment type="caution">
    <text evidence="2">The sequence shown here is derived from an EMBL/GenBank/DDBJ whole genome shotgun (WGS) entry which is preliminary data.</text>
</comment>
<gene>
    <name evidence="2" type="ORF">ACFOU2_06045</name>
</gene>
<keyword evidence="1" id="KW-0812">Transmembrane</keyword>
<evidence type="ECO:0000313" key="3">
    <source>
        <dbReference type="Proteomes" id="UP001595752"/>
    </source>
</evidence>
<proteinExistence type="predicted"/>
<keyword evidence="3" id="KW-1185">Reference proteome</keyword>
<dbReference type="Proteomes" id="UP001595752">
    <property type="component" value="Unassembled WGS sequence"/>
</dbReference>